<sequence>MASTNVVEIFKGDAATAVQRRTDAVNLWEADRQRWKIQHPATAWLAEGMPIEQTFEVATAISDGSRLLVNPTWNAGLDEATRRFVQAHLLWHVAAGHLRRPPTPGTDLHRWHLACDHEANAVLLMLGMSLPAQAVLFPACIGKPLPDVYAWLGDSPLLASERSMDGPPWLAALHEVTHTRIWRERVHALIKQFLGTPHLPVPVVAWLLGCW</sequence>
<dbReference type="InterPro" id="IPR025154">
    <property type="entry name" value="Put_metallopeptidase_dom"/>
</dbReference>
<keyword evidence="3" id="KW-1185">Reference proteome</keyword>
<reference evidence="2 3" key="1">
    <citation type="submission" date="2016-10" db="EMBL/GenBank/DDBJ databases">
        <authorList>
            <person name="de Groot N.N."/>
        </authorList>
    </citation>
    <scope>NUCLEOTIDE SEQUENCE [LARGE SCALE GENOMIC DNA]</scope>
    <source>
        <strain evidence="2 3">CGMCC 1.6848</strain>
    </source>
</reference>
<accession>A0A1I2ZJJ7</accession>
<dbReference type="Proteomes" id="UP000199040">
    <property type="component" value="Unassembled WGS sequence"/>
</dbReference>
<dbReference type="AlphaFoldDB" id="A0A1I2ZJJ7"/>
<evidence type="ECO:0000259" key="1">
    <source>
        <dbReference type="Pfam" id="PF13203"/>
    </source>
</evidence>
<name>A0A1I2ZJJ7_9GAMM</name>
<evidence type="ECO:0000313" key="3">
    <source>
        <dbReference type="Proteomes" id="UP000199040"/>
    </source>
</evidence>
<organism evidence="2 3">
    <name type="scientific">Modicisalibacter xianhensis</name>
    <dbReference type="NCBI Taxonomy" id="442341"/>
    <lineage>
        <taxon>Bacteria</taxon>
        <taxon>Pseudomonadati</taxon>
        <taxon>Pseudomonadota</taxon>
        <taxon>Gammaproteobacteria</taxon>
        <taxon>Oceanospirillales</taxon>
        <taxon>Halomonadaceae</taxon>
        <taxon>Modicisalibacter</taxon>
    </lineage>
</organism>
<dbReference type="EMBL" id="FOPY01000003">
    <property type="protein sequence ID" value="SFH38042.1"/>
    <property type="molecule type" value="Genomic_DNA"/>
</dbReference>
<gene>
    <name evidence="2" type="ORF">SAMN04487959_103173</name>
</gene>
<evidence type="ECO:0000313" key="2">
    <source>
        <dbReference type="EMBL" id="SFH38042.1"/>
    </source>
</evidence>
<feature type="domain" description="Putative metallopeptidase" evidence="1">
    <location>
        <begin position="33"/>
        <end position="143"/>
    </location>
</feature>
<dbReference type="Pfam" id="PF13203">
    <property type="entry name" value="DUF2201_N"/>
    <property type="match status" value="1"/>
</dbReference>
<protein>
    <submittedName>
        <fullName evidence="2">Putative metallopeptidase domain-containing protein</fullName>
    </submittedName>
</protein>
<proteinExistence type="predicted"/>
<dbReference type="STRING" id="442341.SAMN04487959_103173"/>